<dbReference type="InterPro" id="IPR002110">
    <property type="entry name" value="Ankyrin_rpt"/>
</dbReference>
<sequence length="74" mass="8404">MASWNEKLIKAASEGSLTDLKLSIDNGADLEYRDTDDDTPLLNSVYYGHMKTVKYLVSVGCNKECRSKVRYRLI</sequence>
<keyword evidence="1" id="KW-0677">Repeat</keyword>
<dbReference type="PANTHER" id="PTHR24188:SF29">
    <property type="entry name" value="GH09064P"/>
    <property type="match status" value="1"/>
</dbReference>
<dbReference type="SUPFAM" id="SSF48403">
    <property type="entry name" value="Ankyrin repeat"/>
    <property type="match status" value="1"/>
</dbReference>
<proteinExistence type="predicted"/>
<dbReference type="PANTHER" id="PTHR24188">
    <property type="entry name" value="ANKYRIN REPEAT PROTEIN"/>
    <property type="match status" value="1"/>
</dbReference>
<dbReference type="AlphaFoldDB" id="A0A8B6CT89"/>
<protein>
    <submittedName>
        <fullName evidence="3">Uncharacterized protein</fullName>
    </submittedName>
</protein>
<dbReference type="EMBL" id="UYJE01002322">
    <property type="protein sequence ID" value="VDI09686.1"/>
    <property type="molecule type" value="Genomic_DNA"/>
</dbReference>
<accession>A0A8B6CT89</accession>
<name>A0A8B6CT89_MYTGA</name>
<dbReference type="Proteomes" id="UP000596742">
    <property type="component" value="Unassembled WGS sequence"/>
</dbReference>
<dbReference type="InterPro" id="IPR036770">
    <property type="entry name" value="Ankyrin_rpt-contain_sf"/>
</dbReference>
<dbReference type="Pfam" id="PF13637">
    <property type="entry name" value="Ank_4"/>
    <property type="match status" value="1"/>
</dbReference>
<evidence type="ECO:0000256" key="1">
    <source>
        <dbReference type="ARBA" id="ARBA00022737"/>
    </source>
</evidence>
<reference evidence="3" key="1">
    <citation type="submission" date="2018-11" db="EMBL/GenBank/DDBJ databases">
        <authorList>
            <person name="Alioto T."/>
            <person name="Alioto T."/>
        </authorList>
    </citation>
    <scope>NUCLEOTIDE SEQUENCE</scope>
</reference>
<comment type="caution">
    <text evidence="3">The sequence shown here is derived from an EMBL/GenBank/DDBJ whole genome shotgun (WGS) entry which is preliminary data.</text>
</comment>
<keyword evidence="4" id="KW-1185">Reference proteome</keyword>
<gene>
    <name evidence="3" type="ORF">MGAL_10B054998</name>
</gene>
<organism evidence="3 4">
    <name type="scientific">Mytilus galloprovincialis</name>
    <name type="common">Mediterranean mussel</name>
    <dbReference type="NCBI Taxonomy" id="29158"/>
    <lineage>
        <taxon>Eukaryota</taxon>
        <taxon>Metazoa</taxon>
        <taxon>Spiralia</taxon>
        <taxon>Lophotrochozoa</taxon>
        <taxon>Mollusca</taxon>
        <taxon>Bivalvia</taxon>
        <taxon>Autobranchia</taxon>
        <taxon>Pteriomorphia</taxon>
        <taxon>Mytilida</taxon>
        <taxon>Mytiloidea</taxon>
        <taxon>Mytilidae</taxon>
        <taxon>Mytilinae</taxon>
        <taxon>Mytilus</taxon>
    </lineage>
</organism>
<keyword evidence="2" id="KW-0040">ANK repeat</keyword>
<dbReference type="Gene3D" id="1.25.40.20">
    <property type="entry name" value="Ankyrin repeat-containing domain"/>
    <property type="match status" value="1"/>
</dbReference>
<evidence type="ECO:0000313" key="3">
    <source>
        <dbReference type="EMBL" id="VDI09686.1"/>
    </source>
</evidence>
<dbReference type="OrthoDB" id="6212044at2759"/>
<evidence type="ECO:0000256" key="2">
    <source>
        <dbReference type="ARBA" id="ARBA00023043"/>
    </source>
</evidence>
<evidence type="ECO:0000313" key="4">
    <source>
        <dbReference type="Proteomes" id="UP000596742"/>
    </source>
</evidence>